<dbReference type="InterPro" id="IPR033985">
    <property type="entry name" value="SusD-like_N"/>
</dbReference>
<feature type="domain" description="RagB/SusD" evidence="5">
    <location>
        <begin position="279"/>
        <end position="572"/>
    </location>
</feature>
<proteinExistence type="predicted"/>
<feature type="domain" description="SusD-like N-terminal" evidence="6">
    <location>
        <begin position="100"/>
        <end position="223"/>
    </location>
</feature>
<evidence type="ECO:0000256" key="3">
    <source>
        <dbReference type="ARBA" id="ARBA00023136"/>
    </source>
</evidence>
<evidence type="ECO:0000259" key="6">
    <source>
        <dbReference type="Pfam" id="PF14322"/>
    </source>
</evidence>
<dbReference type="Pfam" id="PF14322">
    <property type="entry name" value="SusD-like_3"/>
    <property type="match status" value="1"/>
</dbReference>
<comment type="caution">
    <text evidence="7">The sequence shown here is derived from an EMBL/GenBank/DDBJ whole genome shotgun (WGS) entry which is preliminary data.</text>
</comment>
<sequence length="572" mass="64566">MKRTILTIMIAISLLSSCKKVLDETPQGVVSNEDLNTPANVDKMAVAAYSALGNDHYTAPFTSLWPYGSIRGGDTYKGGDGPGDISEYHLFETFSLNRVDNGLIDLVWYRLYVSIGRANDALRRMNALSDAEYPNKSVRQAEMRFLRGHFYFLAKILFKYVPYIDENTPQANYDTVSNRTFSNDALWTKITDDFRAAVAGLPETQSDRGRANKYAAKAYLAKALLYQAYTQDENNQVTSIDANKLNEVNQLCTDVIGSGKYVLNPDYANNFLTQYENSTESVFAIQYSKDDGTPKGRLDYGHALNYPMNQEYGCCGFHVPSHDLINAYKTDSKGLPMFDSYNANDVAASGDYKTNTFDPRMDHTVAIPGHPYKYVPNFIFAKSWARAPEVYGAFASMKEAVSPTDASFQKIPPFMSSSKNWDIIRFDDVMLFKAEALIELGKQDEALPLINQLRMRAAQSTALLKQGDGTPTSNYGMSAYKPGTNCTWTQDYARQALRWERRLEFATEGYHFFDLVRWGIAADYINKYFAIEKTRSSHLSDAAFKKGRDEYFPIPLNQINYSKGLYQQNAGW</sequence>
<keyword evidence="4" id="KW-0998">Cell outer membrane</keyword>
<dbReference type="RefSeq" id="WP_217792380.1">
    <property type="nucleotide sequence ID" value="NZ_JAHSPG010000012.1"/>
</dbReference>
<protein>
    <submittedName>
        <fullName evidence="7">RagB/SusD family nutrient uptake outer membrane protein</fullName>
    </submittedName>
</protein>
<evidence type="ECO:0000256" key="4">
    <source>
        <dbReference type="ARBA" id="ARBA00023237"/>
    </source>
</evidence>
<evidence type="ECO:0000256" key="2">
    <source>
        <dbReference type="ARBA" id="ARBA00022729"/>
    </source>
</evidence>
<keyword evidence="3" id="KW-0472">Membrane</keyword>
<dbReference type="GO" id="GO:0009279">
    <property type="term" value="C:cell outer membrane"/>
    <property type="evidence" value="ECO:0007669"/>
    <property type="project" value="UniProtKB-SubCell"/>
</dbReference>
<reference evidence="7" key="1">
    <citation type="submission" date="2021-06" db="EMBL/GenBank/DDBJ databases">
        <authorList>
            <person name="Huq M.A."/>
        </authorList>
    </citation>
    <scope>NUCLEOTIDE SEQUENCE</scope>
    <source>
        <strain evidence="7">MAH-26</strain>
    </source>
</reference>
<evidence type="ECO:0000259" key="5">
    <source>
        <dbReference type="Pfam" id="PF07980"/>
    </source>
</evidence>
<evidence type="ECO:0000313" key="8">
    <source>
        <dbReference type="Proteomes" id="UP000812270"/>
    </source>
</evidence>
<accession>A0A9E2S8V4</accession>
<name>A0A9E2S8V4_9BACT</name>
<evidence type="ECO:0000256" key="1">
    <source>
        <dbReference type="ARBA" id="ARBA00004442"/>
    </source>
</evidence>
<evidence type="ECO:0000313" key="7">
    <source>
        <dbReference type="EMBL" id="MBV4358673.1"/>
    </source>
</evidence>
<gene>
    <name evidence="7" type="ORF">KTO63_16025</name>
</gene>
<keyword evidence="8" id="KW-1185">Reference proteome</keyword>
<keyword evidence="2" id="KW-0732">Signal</keyword>
<dbReference type="PROSITE" id="PS51257">
    <property type="entry name" value="PROKAR_LIPOPROTEIN"/>
    <property type="match status" value="1"/>
</dbReference>
<dbReference type="AlphaFoldDB" id="A0A9E2S8V4"/>
<organism evidence="7 8">
    <name type="scientific">Pinibacter aurantiacus</name>
    <dbReference type="NCBI Taxonomy" id="2851599"/>
    <lineage>
        <taxon>Bacteria</taxon>
        <taxon>Pseudomonadati</taxon>
        <taxon>Bacteroidota</taxon>
        <taxon>Chitinophagia</taxon>
        <taxon>Chitinophagales</taxon>
        <taxon>Chitinophagaceae</taxon>
        <taxon>Pinibacter</taxon>
    </lineage>
</organism>
<dbReference type="Pfam" id="PF07980">
    <property type="entry name" value="SusD_RagB"/>
    <property type="match status" value="1"/>
</dbReference>
<dbReference type="InterPro" id="IPR012944">
    <property type="entry name" value="SusD_RagB_dom"/>
</dbReference>
<dbReference type="EMBL" id="JAHSPG010000012">
    <property type="protein sequence ID" value="MBV4358673.1"/>
    <property type="molecule type" value="Genomic_DNA"/>
</dbReference>
<dbReference type="Proteomes" id="UP000812270">
    <property type="component" value="Unassembled WGS sequence"/>
</dbReference>
<comment type="subcellular location">
    <subcellularLocation>
        <location evidence="1">Cell outer membrane</location>
    </subcellularLocation>
</comment>